<protein>
    <recommendedName>
        <fullName evidence="1">1-phosphatidylinositol-4-phosphate 5-kinase</fullName>
        <ecNumber evidence="1">2.7.1.68</ecNumber>
    </recommendedName>
</protein>
<dbReference type="CDD" id="cd17302">
    <property type="entry name" value="PIPKc_AtPIP5K_like"/>
    <property type="match status" value="1"/>
</dbReference>
<feature type="region of interest" description="Disordered" evidence="8">
    <location>
        <begin position="570"/>
        <end position="630"/>
    </location>
</feature>
<dbReference type="EMBL" id="JALJOT010000002">
    <property type="protein sequence ID" value="KAK9917488.1"/>
    <property type="molecule type" value="Genomic_DNA"/>
</dbReference>
<dbReference type="InterPro" id="IPR002498">
    <property type="entry name" value="PInositol-4-P-4/5-kinase_core"/>
</dbReference>
<keyword evidence="5 7" id="KW-0418">Kinase</keyword>
<evidence type="ECO:0000256" key="8">
    <source>
        <dbReference type="SAM" id="MobiDB-lite"/>
    </source>
</evidence>
<evidence type="ECO:0000256" key="7">
    <source>
        <dbReference type="PROSITE-ProRule" id="PRU00781"/>
    </source>
</evidence>
<dbReference type="InterPro" id="IPR023610">
    <property type="entry name" value="PInositol-4/5-P-5/4-kinase"/>
</dbReference>
<gene>
    <name evidence="10" type="ORF">WJX75_004962</name>
</gene>
<dbReference type="SMART" id="SM00330">
    <property type="entry name" value="PIPKc"/>
    <property type="match status" value="1"/>
</dbReference>
<keyword evidence="2 7" id="KW-0808">Transferase</keyword>
<dbReference type="SUPFAM" id="SSF82185">
    <property type="entry name" value="Histone H3 K4-specific methyltransferase SET7/9 N-terminal domain"/>
    <property type="match status" value="2"/>
</dbReference>
<feature type="compositionally biased region" description="Polar residues" evidence="8">
    <location>
        <begin position="606"/>
        <end position="621"/>
    </location>
</feature>
<proteinExistence type="predicted"/>
<keyword evidence="11" id="KW-1185">Reference proteome</keyword>
<dbReference type="InterPro" id="IPR027484">
    <property type="entry name" value="PInositol-4-P-5-kinase_N"/>
</dbReference>
<dbReference type="PROSITE" id="PS51455">
    <property type="entry name" value="PIPK"/>
    <property type="match status" value="1"/>
</dbReference>
<evidence type="ECO:0000256" key="6">
    <source>
        <dbReference type="ARBA" id="ARBA00022840"/>
    </source>
</evidence>
<organism evidence="10 11">
    <name type="scientific">Coccomyxa subellipsoidea</name>
    <dbReference type="NCBI Taxonomy" id="248742"/>
    <lineage>
        <taxon>Eukaryota</taxon>
        <taxon>Viridiplantae</taxon>
        <taxon>Chlorophyta</taxon>
        <taxon>core chlorophytes</taxon>
        <taxon>Trebouxiophyceae</taxon>
        <taxon>Trebouxiophyceae incertae sedis</taxon>
        <taxon>Coccomyxaceae</taxon>
        <taxon>Coccomyxa</taxon>
    </lineage>
</organism>
<dbReference type="Gene3D" id="2.20.110.10">
    <property type="entry name" value="Histone H3 K4-specific methyltransferase SET7/9 N-terminal domain"/>
    <property type="match status" value="4"/>
</dbReference>
<sequence length="811" mass="90611">MSLKRGEGRALSLTLRRASAQTATTSGFNRHQKKFPNGDTYIGGWRNGLPEGEGRYCWADGSTYDGGWKNGSKHGLGTYTWPNGASYKGEWQNGCMHGVGSFKSPDGTCYEGGWAQDLKQGLGKKVYANGDIYEGLWKAGKCEGPGRYRWKNRNEYDGEWKAGRMHGKGTLKWNTGDRYDGEFKTGQEDGIGIFTWADGSTYNGFWREGCKEGVGVYRPAPTENKRATTPMERHTMQPAEDMEGMPGRAAGRGDRAERVFVREYEAGRLVREDPISPEELEAVFGPFRRRADRAERRQRRRRRVANKLGETIYKGHRSYDLMLNLQLGIRHSSQQVAKEAPLKELSDEHFMQKLKQFFPRDGSKATPPHPSTDFRWKDYCPMAFRQLREVFNIEAAEYMKSICGDQALRELASPGKSGSVFFVSHDDKYMIKTMRKGEVKLLLELLPKYVAHVEKHPHTLLVKFFGLYRVTPENGSKVRFIVMNNVFQNALPIAKQYDLKGSTQGRTSATDAPKPATILKDLDLDIKVKLEEGWHDRLMDQLAADCSLLEELRVMDYSLLLGVHYRSTGWASSPPATDKEDEGDDDGDTPHAPTNGGAPGMLPQRSARSTTDGPESPQQASPLRPAGSSALGTLADADAEIERFARMQAAKEAELAAVRARIEASLGSGVSGKRLADLMSLAQFQMLSRDARAFRSPTVVLSMRPQRSVTMRPVAFSAGATDEISHSMGQQRTQLGMNVVGTALPADADSSATPEDVVLYFGIIDILQEYNMSKRLEHGYKSIFNNGRTISAVDPRHYSRRFQEFLKKVFV</sequence>
<dbReference type="Gene3D" id="3.30.800.10">
    <property type="entry name" value="Phosphatidylinositol Phosphate Kinase II Beta"/>
    <property type="match status" value="1"/>
</dbReference>
<dbReference type="SMART" id="SM00698">
    <property type="entry name" value="MORN"/>
    <property type="match status" value="8"/>
</dbReference>
<reference evidence="10 11" key="1">
    <citation type="journal article" date="2024" name="Nat. Commun.">
        <title>Phylogenomics reveals the evolutionary origins of lichenization in chlorophyte algae.</title>
        <authorList>
            <person name="Puginier C."/>
            <person name="Libourel C."/>
            <person name="Otte J."/>
            <person name="Skaloud P."/>
            <person name="Haon M."/>
            <person name="Grisel S."/>
            <person name="Petersen M."/>
            <person name="Berrin J.G."/>
            <person name="Delaux P.M."/>
            <person name="Dal Grande F."/>
            <person name="Keller J."/>
        </authorList>
    </citation>
    <scope>NUCLEOTIDE SEQUENCE [LARGE SCALE GENOMIC DNA]</scope>
    <source>
        <strain evidence="10 11">SAG 216-7</strain>
    </source>
</reference>
<dbReference type="InterPro" id="IPR027483">
    <property type="entry name" value="PInositol-4-P-4/5-kinase_C_sf"/>
</dbReference>
<dbReference type="InterPro" id="IPR017163">
    <property type="entry name" value="PIno-4-P-5_kinase_pln"/>
</dbReference>
<dbReference type="Pfam" id="PF02493">
    <property type="entry name" value="MORN"/>
    <property type="match status" value="7"/>
</dbReference>
<evidence type="ECO:0000256" key="2">
    <source>
        <dbReference type="ARBA" id="ARBA00022679"/>
    </source>
</evidence>
<dbReference type="PIRSF" id="PIRSF037274">
    <property type="entry name" value="PIP5K_plant_prd"/>
    <property type="match status" value="1"/>
</dbReference>
<keyword evidence="3" id="KW-0677">Repeat</keyword>
<name>A0ABR2YZW4_9CHLO</name>
<comment type="caution">
    <text evidence="10">The sequence shown here is derived from an EMBL/GenBank/DDBJ whole genome shotgun (WGS) entry which is preliminary data.</text>
</comment>
<accession>A0ABR2YZW4</accession>
<dbReference type="SUPFAM" id="SSF56104">
    <property type="entry name" value="SAICAR synthase-like"/>
    <property type="match status" value="1"/>
</dbReference>
<keyword evidence="6 7" id="KW-0067">ATP-binding</keyword>
<evidence type="ECO:0000313" key="10">
    <source>
        <dbReference type="EMBL" id="KAK9917488.1"/>
    </source>
</evidence>
<keyword evidence="4 7" id="KW-0547">Nucleotide-binding</keyword>
<evidence type="ECO:0000256" key="3">
    <source>
        <dbReference type="ARBA" id="ARBA00022737"/>
    </source>
</evidence>
<dbReference type="PANTHER" id="PTHR23086">
    <property type="entry name" value="PHOSPHATIDYLINOSITOL-4-PHOSPHATE 5-KINASE"/>
    <property type="match status" value="1"/>
</dbReference>
<feature type="domain" description="PIPK" evidence="9">
    <location>
        <begin position="315"/>
        <end position="810"/>
    </location>
</feature>
<evidence type="ECO:0000259" key="9">
    <source>
        <dbReference type="PROSITE" id="PS51455"/>
    </source>
</evidence>
<evidence type="ECO:0000256" key="4">
    <source>
        <dbReference type="ARBA" id="ARBA00022741"/>
    </source>
</evidence>
<evidence type="ECO:0000256" key="1">
    <source>
        <dbReference type="ARBA" id="ARBA00012172"/>
    </source>
</evidence>
<dbReference type="Proteomes" id="UP001491310">
    <property type="component" value="Unassembled WGS sequence"/>
</dbReference>
<evidence type="ECO:0000256" key="5">
    <source>
        <dbReference type="ARBA" id="ARBA00022777"/>
    </source>
</evidence>
<evidence type="ECO:0000313" key="11">
    <source>
        <dbReference type="Proteomes" id="UP001491310"/>
    </source>
</evidence>
<dbReference type="Gene3D" id="3.30.810.10">
    <property type="entry name" value="2-Layer Sandwich"/>
    <property type="match status" value="1"/>
</dbReference>
<dbReference type="InterPro" id="IPR003409">
    <property type="entry name" value="MORN"/>
</dbReference>
<dbReference type="EC" id="2.7.1.68" evidence="1"/>
<dbReference type="PANTHER" id="PTHR23086:SF8">
    <property type="entry name" value="PHOSPHATIDYLINOSITOL 5-PHOSPHATE 4-KINASE, ISOFORM A"/>
    <property type="match status" value="1"/>
</dbReference>
<dbReference type="Pfam" id="PF01504">
    <property type="entry name" value="PIP5K"/>
    <property type="match status" value="1"/>
</dbReference>